<keyword evidence="4" id="KW-1185">Reference proteome</keyword>
<dbReference type="PANTHER" id="PTHR23320">
    <property type="entry name" value="MEMBRANE-SPANNING 4-DOMAINS SUBFAMILY A MS4A -RELATED"/>
    <property type="match status" value="1"/>
</dbReference>
<organism evidence="3 4">
    <name type="scientific">Macrostomum lignano</name>
    <dbReference type="NCBI Taxonomy" id="282301"/>
    <lineage>
        <taxon>Eukaryota</taxon>
        <taxon>Metazoa</taxon>
        <taxon>Spiralia</taxon>
        <taxon>Lophotrochozoa</taxon>
        <taxon>Platyhelminthes</taxon>
        <taxon>Rhabditophora</taxon>
        <taxon>Macrostomorpha</taxon>
        <taxon>Macrostomida</taxon>
        <taxon>Macrostomidae</taxon>
        <taxon>Macrostomum</taxon>
    </lineage>
</organism>
<evidence type="ECO:0000256" key="2">
    <source>
        <dbReference type="SAM" id="Phobius"/>
    </source>
</evidence>
<dbReference type="EMBL" id="NIVC01002325">
    <property type="protein sequence ID" value="PAA58857.1"/>
    <property type="molecule type" value="Genomic_DNA"/>
</dbReference>
<protein>
    <submittedName>
        <fullName evidence="3">Uncharacterized protein</fullName>
    </submittedName>
</protein>
<evidence type="ECO:0000313" key="4">
    <source>
        <dbReference type="Proteomes" id="UP000215902"/>
    </source>
</evidence>
<sequence>SHQLQQPGTRVATPGNYLDRVSARVLRGLRIMGIIQVLVGIFAMGVSIAGLVIGTDKKMVDKDSGAESELSQLGSGVRAGPFFIAAGISGIIASRPGCCCPLGCVVTCLVLSILAAVSAFSAIITEAFAVAQNRTLYENAGSGSDFTAYHVVYSTGIVCALLCGIELAVASVHSAFACCASCCCVPSAVSSETQQRQHQQHVVTNQPGSSSGPQAGYSGPQAGYPGQQAGYPGPQTGYPGPQAGYPGPQTGYPGPQAGYSGPQGGYPGPRAGYPGPQAGYPGPQAGYPGPQAGYPGPQAGYPGPQAGYPGPQAGYSGPQGGFPGPQAGYPGPQGGYPGPQGSSTGGRIPDAPPSYEASMAEAARK</sequence>
<feature type="compositionally biased region" description="Low complexity" evidence="1">
    <location>
        <begin position="215"/>
        <end position="260"/>
    </location>
</feature>
<dbReference type="AlphaFoldDB" id="A0A267EDB7"/>
<name>A0A267EDB7_9PLAT</name>
<feature type="transmembrane region" description="Helical" evidence="2">
    <location>
        <begin position="100"/>
        <end position="124"/>
    </location>
</feature>
<dbReference type="InterPro" id="IPR030417">
    <property type="entry name" value="MS4A"/>
</dbReference>
<proteinExistence type="predicted"/>
<gene>
    <name evidence="3" type="ORF">BOX15_Mlig001419g6</name>
</gene>
<feature type="region of interest" description="Disordered" evidence="1">
    <location>
        <begin position="196"/>
        <end position="365"/>
    </location>
</feature>
<feature type="transmembrane region" description="Helical" evidence="2">
    <location>
        <begin position="73"/>
        <end position="93"/>
    </location>
</feature>
<reference evidence="3 4" key="1">
    <citation type="submission" date="2017-06" db="EMBL/GenBank/DDBJ databases">
        <title>A platform for efficient transgenesis in Macrostomum lignano, a flatworm model organism for stem cell research.</title>
        <authorList>
            <person name="Berezikov E."/>
        </authorList>
    </citation>
    <scope>NUCLEOTIDE SEQUENCE [LARGE SCALE GENOMIC DNA]</scope>
    <source>
        <strain evidence="3">DV1</strain>
        <tissue evidence="3">Whole organism</tissue>
    </source>
</reference>
<evidence type="ECO:0000313" key="3">
    <source>
        <dbReference type="EMBL" id="PAA58857.1"/>
    </source>
</evidence>
<accession>A0A267EDB7</accession>
<feature type="compositionally biased region" description="Low complexity" evidence="1">
    <location>
        <begin position="268"/>
        <end position="316"/>
    </location>
</feature>
<keyword evidence="2" id="KW-0472">Membrane</keyword>
<keyword evidence="2" id="KW-1133">Transmembrane helix</keyword>
<evidence type="ECO:0000256" key="1">
    <source>
        <dbReference type="SAM" id="MobiDB-lite"/>
    </source>
</evidence>
<dbReference type="PANTHER" id="PTHR23320:SF165">
    <property type="entry name" value="MARVEL DOMAIN-CONTAINING PROTEIN"/>
    <property type="match status" value="1"/>
</dbReference>
<dbReference type="STRING" id="282301.A0A267EDB7"/>
<feature type="compositionally biased region" description="Low complexity" evidence="1">
    <location>
        <begin position="196"/>
        <end position="206"/>
    </location>
</feature>
<feature type="transmembrane region" description="Helical" evidence="2">
    <location>
        <begin position="29"/>
        <end position="53"/>
    </location>
</feature>
<dbReference type="Proteomes" id="UP000215902">
    <property type="component" value="Unassembled WGS sequence"/>
</dbReference>
<keyword evidence="2" id="KW-0812">Transmembrane</keyword>
<feature type="non-terminal residue" evidence="3">
    <location>
        <position position="1"/>
    </location>
</feature>
<comment type="caution">
    <text evidence="3">The sequence shown here is derived from an EMBL/GenBank/DDBJ whole genome shotgun (WGS) entry which is preliminary data.</text>
</comment>